<keyword evidence="2" id="KW-1185">Reference proteome</keyword>
<dbReference type="Proteomes" id="UP000295807">
    <property type="component" value="Unassembled WGS sequence"/>
</dbReference>
<comment type="caution">
    <text evidence="1">The sequence shown here is derived from an EMBL/GenBank/DDBJ whole genome shotgun (WGS) entry which is preliminary data.</text>
</comment>
<sequence>MKKESPYNEAQLLGIWEQIGQRNYWIRQAIDPPFDKTQLIKCDTLEDLQLSLQQTAWCLGQGFYYQQLCFINQISGGDEWLTIKDDYAFESISFARVIEAGKFEGLIERLLKASKNQCLRLHY</sequence>
<name>A0A4R3KJU1_9SPHI</name>
<protein>
    <submittedName>
        <fullName evidence="1">Uncharacterized protein</fullName>
    </submittedName>
</protein>
<dbReference type="EMBL" id="SMAD01000024">
    <property type="protein sequence ID" value="TCS83954.1"/>
    <property type="molecule type" value="Genomic_DNA"/>
</dbReference>
<organism evidence="1 2">
    <name type="scientific">Anseongella ginsenosidimutans</name>
    <dbReference type="NCBI Taxonomy" id="496056"/>
    <lineage>
        <taxon>Bacteria</taxon>
        <taxon>Pseudomonadati</taxon>
        <taxon>Bacteroidota</taxon>
        <taxon>Sphingobacteriia</taxon>
        <taxon>Sphingobacteriales</taxon>
        <taxon>Sphingobacteriaceae</taxon>
        <taxon>Anseongella</taxon>
    </lineage>
</organism>
<dbReference type="OrthoDB" id="2088281at2"/>
<evidence type="ECO:0000313" key="1">
    <source>
        <dbReference type="EMBL" id="TCS83954.1"/>
    </source>
</evidence>
<proteinExistence type="predicted"/>
<reference evidence="1 2" key="1">
    <citation type="submission" date="2019-03" db="EMBL/GenBank/DDBJ databases">
        <title>Genomic Encyclopedia of Type Strains, Phase IV (KMG-IV): sequencing the most valuable type-strain genomes for metagenomic binning, comparative biology and taxonomic classification.</title>
        <authorList>
            <person name="Goeker M."/>
        </authorList>
    </citation>
    <scope>NUCLEOTIDE SEQUENCE [LARGE SCALE GENOMIC DNA]</scope>
    <source>
        <strain evidence="1 2">DSM 21100</strain>
    </source>
</reference>
<accession>A0A4R3KJU1</accession>
<evidence type="ECO:0000313" key="2">
    <source>
        <dbReference type="Proteomes" id="UP000295807"/>
    </source>
</evidence>
<gene>
    <name evidence="1" type="ORF">EDD80_12411</name>
</gene>
<dbReference type="AlphaFoldDB" id="A0A4R3KJU1"/>
<dbReference type="RefSeq" id="WP_132130767.1">
    <property type="nucleotide sequence ID" value="NZ_CP042432.1"/>
</dbReference>